<dbReference type="OrthoDB" id="5231159at2759"/>
<dbReference type="InterPro" id="IPR058518">
    <property type="entry name" value="DUF8205"/>
</dbReference>
<dbReference type="EMBL" id="KN817527">
    <property type="protein sequence ID" value="KJA26601.1"/>
    <property type="molecule type" value="Genomic_DNA"/>
</dbReference>
<reference evidence="3" key="1">
    <citation type="submission" date="2014-04" db="EMBL/GenBank/DDBJ databases">
        <title>Evolutionary Origins and Diversification of the Mycorrhizal Mutualists.</title>
        <authorList>
            <consortium name="DOE Joint Genome Institute"/>
            <consortium name="Mycorrhizal Genomics Consortium"/>
            <person name="Kohler A."/>
            <person name="Kuo A."/>
            <person name="Nagy L.G."/>
            <person name="Floudas D."/>
            <person name="Copeland A."/>
            <person name="Barry K.W."/>
            <person name="Cichocki N."/>
            <person name="Veneault-Fourrey C."/>
            <person name="LaButti K."/>
            <person name="Lindquist E.A."/>
            <person name="Lipzen A."/>
            <person name="Lundell T."/>
            <person name="Morin E."/>
            <person name="Murat C."/>
            <person name="Riley R."/>
            <person name="Ohm R."/>
            <person name="Sun H."/>
            <person name="Tunlid A."/>
            <person name="Henrissat B."/>
            <person name="Grigoriev I.V."/>
            <person name="Hibbett D.S."/>
            <person name="Martin F."/>
        </authorList>
    </citation>
    <scope>NUCLEOTIDE SEQUENCE [LARGE SCALE GENOMIC DNA]</scope>
    <source>
        <strain evidence="3">FD-334 SS-4</strain>
    </source>
</reference>
<dbReference type="Pfam" id="PF26632">
    <property type="entry name" value="DUF8205"/>
    <property type="match status" value="1"/>
</dbReference>
<gene>
    <name evidence="2" type="ORF">HYPSUDRAFT_279983</name>
</gene>
<protein>
    <recommendedName>
        <fullName evidence="1">DUF8205 domain-containing protein</fullName>
    </recommendedName>
</protein>
<feature type="domain" description="DUF8205" evidence="1">
    <location>
        <begin position="144"/>
        <end position="346"/>
    </location>
</feature>
<sequence length="392" mass="43927">MPNDIISTSSLGDLTVVHTVKPKRSLLQMFDQTKISTKCMKAYRETLTSACSFCHKLQTKNLVCAKCKVASYCSKEVRLKNSQPDNILLIYVFRLLVQPPTPLSNNIVSEERMVPFFAPPHEISLTCCRPSHKLVCRDSKAAAKLKLVHTFASSPYAVHILTDTFSIAFNLHDELILDRPLIARCDLTVDAADMSIIFSLMSGKQTPDDYPDGVEGMLQIKTFIPLHSATAIDAGRRKIWEQARAKNQELQNDRVSESPTGLIDYHLEGTDQVVTTPLNISNKAIEGGRLMARLGGTCMQIINNYLPNSSRMDYSIAMQSSIRSINMSILHDEKNLLRLRTHMPKEALYKYVGNNINLDHLDMLPTTTNITKGGENIILAPFKPLYKLLDSM</sequence>
<evidence type="ECO:0000313" key="2">
    <source>
        <dbReference type="EMBL" id="KJA26601.1"/>
    </source>
</evidence>
<evidence type="ECO:0000259" key="1">
    <source>
        <dbReference type="Pfam" id="PF26632"/>
    </source>
</evidence>
<accession>A0A0D2PDH3</accession>
<evidence type="ECO:0000313" key="3">
    <source>
        <dbReference type="Proteomes" id="UP000054270"/>
    </source>
</evidence>
<dbReference type="Proteomes" id="UP000054270">
    <property type="component" value="Unassembled WGS sequence"/>
</dbReference>
<proteinExistence type="predicted"/>
<dbReference type="AlphaFoldDB" id="A0A0D2PDH3"/>
<organism evidence="2 3">
    <name type="scientific">Hypholoma sublateritium (strain FD-334 SS-4)</name>
    <dbReference type="NCBI Taxonomy" id="945553"/>
    <lineage>
        <taxon>Eukaryota</taxon>
        <taxon>Fungi</taxon>
        <taxon>Dikarya</taxon>
        <taxon>Basidiomycota</taxon>
        <taxon>Agaricomycotina</taxon>
        <taxon>Agaricomycetes</taxon>
        <taxon>Agaricomycetidae</taxon>
        <taxon>Agaricales</taxon>
        <taxon>Agaricineae</taxon>
        <taxon>Strophariaceae</taxon>
        <taxon>Hypholoma</taxon>
    </lineage>
</organism>
<name>A0A0D2PDH3_HYPSF</name>
<keyword evidence="3" id="KW-1185">Reference proteome</keyword>